<reference evidence="3" key="1">
    <citation type="submission" date="2017-08" db="EMBL/GenBank/DDBJ databases">
        <authorList>
            <person name="Varghese N."/>
            <person name="Submissions S."/>
        </authorList>
    </citation>
    <scope>NUCLEOTIDE SEQUENCE [LARGE SCALE GENOMIC DNA]</scope>
    <source>
        <strain evidence="3">DSM 4725</strain>
    </source>
</reference>
<dbReference type="OrthoDB" id="5194833at2"/>
<evidence type="ECO:0000256" key="1">
    <source>
        <dbReference type="SAM" id="MobiDB-lite"/>
    </source>
</evidence>
<evidence type="ECO:0000313" key="3">
    <source>
        <dbReference type="Proteomes" id="UP000219435"/>
    </source>
</evidence>
<accession>A0A285V3H7</accession>
<dbReference type="RefSeq" id="WP_097194149.1">
    <property type="nucleotide sequence ID" value="NZ_OBQI01000002.1"/>
</dbReference>
<sequence>MSQDDPNPYEPDEGQGTSMLGDKKVDGTGDPTDGGKRGQIGEAPSIAADEPDDGSTYPVGGGTVTEEENAPPVADPGPDA</sequence>
<proteinExistence type="predicted"/>
<feature type="region of interest" description="Disordered" evidence="1">
    <location>
        <begin position="1"/>
        <end position="80"/>
    </location>
</feature>
<dbReference type="EMBL" id="OBQI01000002">
    <property type="protein sequence ID" value="SOC48497.1"/>
    <property type="molecule type" value="Genomic_DNA"/>
</dbReference>
<protein>
    <submittedName>
        <fullName evidence="2">Uncharacterized protein</fullName>
    </submittedName>
</protein>
<gene>
    <name evidence="2" type="ORF">SAMN05660748_1193</name>
</gene>
<dbReference type="Proteomes" id="UP000219435">
    <property type="component" value="Unassembled WGS sequence"/>
</dbReference>
<evidence type="ECO:0000313" key="2">
    <source>
        <dbReference type="EMBL" id="SOC48497.1"/>
    </source>
</evidence>
<organism evidence="2 3">
    <name type="scientific">Blastococcus aggregatus</name>
    <dbReference type="NCBI Taxonomy" id="38502"/>
    <lineage>
        <taxon>Bacteria</taxon>
        <taxon>Bacillati</taxon>
        <taxon>Actinomycetota</taxon>
        <taxon>Actinomycetes</taxon>
        <taxon>Geodermatophilales</taxon>
        <taxon>Geodermatophilaceae</taxon>
        <taxon>Blastococcus</taxon>
    </lineage>
</organism>
<name>A0A285V3H7_9ACTN</name>
<dbReference type="AlphaFoldDB" id="A0A285V3H7"/>
<keyword evidence="3" id="KW-1185">Reference proteome</keyword>